<accession>A0A840WUT9</accession>
<sequence>MNISESLAHLRELRTTLPAALAAETDPLTRAHGVGEIIAELGKLEDELKEVRRPAVAELRAQGYTVRALAAELDLSPARIDQISKGRRA</sequence>
<dbReference type="AlphaFoldDB" id="A0A840WUT9"/>
<protein>
    <submittedName>
        <fullName evidence="1">DNA-binding NarL/FixJ family response regulator</fullName>
    </submittedName>
</protein>
<gene>
    <name evidence="1" type="ORF">HNR07_007014</name>
</gene>
<dbReference type="EMBL" id="JACHDO010000002">
    <property type="protein sequence ID" value="MBB5495795.1"/>
    <property type="molecule type" value="Genomic_DNA"/>
</dbReference>
<evidence type="ECO:0000313" key="1">
    <source>
        <dbReference type="EMBL" id="MBB5495795.1"/>
    </source>
</evidence>
<dbReference type="Proteomes" id="UP000579647">
    <property type="component" value="Unassembled WGS sequence"/>
</dbReference>
<organism evidence="1 2">
    <name type="scientific">Nocardiopsis metallicus</name>
    <dbReference type="NCBI Taxonomy" id="179819"/>
    <lineage>
        <taxon>Bacteria</taxon>
        <taxon>Bacillati</taxon>
        <taxon>Actinomycetota</taxon>
        <taxon>Actinomycetes</taxon>
        <taxon>Streptosporangiales</taxon>
        <taxon>Nocardiopsidaceae</taxon>
        <taxon>Nocardiopsis</taxon>
    </lineage>
</organism>
<reference evidence="1 2" key="1">
    <citation type="submission" date="2020-08" db="EMBL/GenBank/DDBJ databases">
        <title>Sequencing the genomes of 1000 actinobacteria strains.</title>
        <authorList>
            <person name="Klenk H.-P."/>
        </authorList>
    </citation>
    <scope>NUCLEOTIDE SEQUENCE [LARGE SCALE GENOMIC DNA]</scope>
    <source>
        <strain evidence="1 2">DSM 44598</strain>
    </source>
</reference>
<keyword evidence="1" id="KW-0238">DNA-binding</keyword>
<keyword evidence="2" id="KW-1185">Reference proteome</keyword>
<dbReference type="RefSeq" id="WP_184373182.1">
    <property type="nucleotide sequence ID" value="NZ_JACHDO010000002.1"/>
</dbReference>
<comment type="caution">
    <text evidence="1">The sequence shown here is derived from an EMBL/GenBank/DDBJ whole genome shotgun (WGS) entry which is preliminary data.</text>
</comment>
<name>A0A840WUT9_9ACTN</name>
<dbReference type="GO" id="GO:0003677">
    <property type="term" value="F:DNA binding"/>
    <property type="evidence" value="ECO:0007669"/>
    <property type="project" value="UniProtKB-KW"/>
</dbReference>
<evidence type="ECO:0000313" key="2">
    <source>
        <dbReference type="Proteomes" id="UP000579647"/>
    </source>
</evidence>
<proteinExistence type="predicted"/>